<dbReference type="AlphaFoldDB" id="A0A317UWN6"/>
<accession>A0A317UWN6</accession>
<protein>
    <recommendedName>
        <fullName evidence="3">Carboxylesterase type B domain-containing protein</fullName>
    </recommendedName>
</protein>
<evidence type="ECO:0008006" key="3">
    <source>
        <dbReference type="Google" id="ProtNLM"/>
    </source>
</evidence>
<comment type="caution">
    <text evidence="1">The sequence shown here is derived from an EMBL/GenBank/DDBJ whole genome shotgun (WGS) entry which is preliminary data.</text>
</comment>
<keyword evidence="2" id="KW-1185">Reference proteome</keyword>
<dbReference type="Proteomes" id="UP000246171">
    <property type="component" value="Unassembled WGS sequence"/>
</dbReference>
<dbReference type="RefSeq" id="XP_025383851.1">
    <property type="nucleotide sequence ID" value="XM_025533536.1"/>
</dbReference>
<name>A0A317UWN6_ASPEC</name>
<evidence type="ECO:0000313" key="2">
    <source>
        <dbReference type="Proteomes" id="UP000246171"/>
    </source>
</evidence>
<proteinExistence type="predicted"/>
<dbReference type="GeneID" id="37055498"/>
<dbReference type="OrthoDB" id="408631at2759"/>
<evidence type="ECO:0000313" key="1">
    <source>
        <dbReference type="EMBL" id="PWY64380.1"/>
    </source>
</evidence>
<dbReference type="Gene3D" id="3.40.50.1820">
    <property type="entry name" value="alpha/beta hydrolase"/>
    <property type="match status" value="1"/>
</dbReference>
<sequence>MLQLTVRGIHHVPGYVPGAGHHQAENVSTAVGCPGGDITCMRSVNYTTLMTIGSEVASNYSYQLQPWADGDIVADTYEAQLYQKNFNSSGPLVISHERHDKSQSSSSVTSAADIAAELQMYFRAITDDVVEEILKLYPASHYANAGYRLSDICQGLDMTGKNLALTQALHNETWNAIYWYSTYSTVPANGLTSSSSSSVNVTVARTMQKYLLSFVLTGNPNTLWPNDKIYWPKNGNATNTINFNTTMSITFDDLANDKSLFWNKALWY</sequence>
<dbReference type="VEuPathDB" id="FungiDB:BO83DRAFT_402492"/>
<organism evidence="1 2">
    <name type="scientific">Aspergillus eucalypticola (strain CBS 122712 / IBT 29274)</name>
    <dbReference type="NCBI Taxonomy" id="1448314"/>
    <lineage>
        <taxon>Eukaryota</taxon>
        <taxon>Fungi</taxon>
        <taxon>Dikarya</taxon>
        <taxon>Ascomycota</taxon>
        <taxon>Pezizomycotina</taxon>
        <taxon>Eurotiomycetes</taxon>
        <taxon>Eurotiomycetidae</taxon>
        <taxon>Eurotiales</taxon>
        <taxon>Aspergillaceae</taxon>
        <taxon>Aspergillus</taxon>
        <taxon>Aspergillus subgen. Circumdati</taxon>
    </lineage>
</organism>
<gene>
    <name evidence="1" type="ORF">BO83DRAFT_402492</name>
</gene>
<dbReference type="InterPro" id="IPR029058">
    <property type="entry name" value="AB_hydrolase_fold"/>
</dbReference>
<reference evidence="1" key="1">
    <citation type="submission" date="2016-12" db="EMBL/GenBank/DDBJ databases">
        <title>The genomes of Aspergillus section Nigri reveals drivers in fungal speciation.</title>
        <authorList>
            <consortium name="DOE Joint Genome Institute"/>
            <person name="Vesth T.C."/>
            <person name="Nybo J."/>
            <person name="Theobald S."/>
            <person name="Brandl J."/>
            <person name="Frisvad J.C."/>
            <person name="Nielsen K.F."/>
            <person name="Lyhne E.K."/>
            <person name="Kogle M.E."/>
            <person name="Kuo A."/>
            <person name="Riley R."/>
            <person name="Clum A."/>
            <person name="Nolan M."/>
            <person name="Lipzen A."/>
            <person name="Salamov A."/>
            <person name="Henrissat B."/>
            <person name="Wiebenga A."/>
            <person name="De vries R.P."/>
            <person name="Grigoriev I.V."/>
            <person name="Mortensen U.H."/>
            <person name="Andersen M.R."/>
            <person name="Baker S.E."/>
        </authorList>
    </citation>
    <scope>NUCLEOTIDE SEQUENCE</scope>
    <source>
        <strain evidence="1">CBS 122712</strain>
    </source>
</reference>
<dbReference type="EMBL" id="MSFU01000031">
    <property type="protein sequence ID" value="PWY64380.1"/>
    <property type="molecule type" value="Genomic_DNA"/>
</dbReference>
<dbReference type="SUPFAM" id="SSF53474">
    <property type="entry name" value="alpha/beta-Hydrolases"/>
    <property type="match status" value="1"/>
</dbReference>